<dbReference type="EMBL" id="OU503052">
    <property type="protein sequence ID" value="CAI9780579.1"/>
    <property type="molecule type" value="Genomic_DNA"/>
</dbReference>
<feature type="region of interest" description="Disordered" evidence="1">
    <location>
        <begin position="545"/>
        <end position="579"/>
    </location>
</feature>
<feature type="region of interest" description="Disordered" evidence="1">
    <location>
        <begin position="479"/>
        <end position="499"/>
    </location>
</feature>
<feature type="region of interest" description="Disordered" evidence="1">
    <location>
        <begin position="339"/>
        <end position="361"/>
    </location>
</feature>
<name>A0AAD2E7U5_9LAMI</name>
<feature type="region of interest" description="Disordered" evidence="1">
    <location>
        <begin position="384"/>
        <end position="414"/>
    </location>
</feature>
<dbReference type="PANTHER" id="PTHR34119:SF21">
    <property type="entry name" value="BAR DOMAIN-CONTAINING PROTEIN"/>
    <property type="match status" value="1"/>
</dbReference>
<keyword evidence="3" id="KW-1185">Reference proteome</keyword>
<evidence type="ECO:0000313" key="3">
    <source>
        <dbReference type="Proteomes" id="UP000834106"/>
    </source>
</evidence>
<protein>
    <recommendedName>
        <fullName evidence="4">BAR domain-containing protein</fullName>
    </recommendedName>
</protein>
<dbReference type="Gene3D" id="1.20.1270.60">
    <property type="entry name" value="Arfaptin homology (AH) domain/BAR domain"/>
    <property type="match status" value="1"/>
</dbReference>
<dbReference type="CDD" id="cd07307">
    <property type="entry name" value="BAR"/>
    <property type="match status" value="1"/>
</dbReference>
<dbReference type="InterPro" id="IPR037488">
    <property type="entry name" value="At2g33490-like"/>
</dbReference>
<dbReference type="AlphaFoldDB" id="A0AAD2E7U5"/>
<dbReference type="InterPro" id="IPR027267">
    <property type="entry name" value="AH/BAR_dom_sf"/>
</dbReference>
<evidence type="ECO:0008006" key="4">
    <source>
        <dbReference type="Google" id="ProtNLM"/>
    </source>
</evidence>
<dbReference type="Proteomes" id="UP000834106">
    <property type="component" value="Chromosome 17"/>
</dbReference>
<dbReference type="SUPFAM" id="SSF103657">
    <property type="entry name" value="BAR/IMD domain-like"/>
    <property type="match status" value="1"/>
</dbReference>
<sequence>MKSPLRKLRNLTLHKIELKENWDRRALSTDGLSQAAKDMKDMRAWHDRLLSAAAATANSAYEFSESLLEMGNCLREKTAINDIGESGRALFMLGGVQLQLQKLLDSYRSHIICTITNPSESLLSELRKVEEMKLQCDEKREMFECMVGQNREKGRSRYGKGQNFTSQQLQVAREEYDEASRLCVFRLESLKQGQSRSLLTQAARHHAAQLNLFRRGFLTLEAVEPHIEFVARKQHIDYKLCGSDDVEVSHDERNSFQANDDGEISFDHQQTEELENDYTSKSSMHINFGKKQVEKIPCPRPRESSHSAPIYSGKFDASERLEEMQAAMQKLNMNELPTPAIEKSSTSKTKHKKSPFVPLPRPLAEGAAVSQWDTQGRYDIRKRQAISGPLTSKPSYNKPLSSTSGPIGSTESPQMVSGLFSRLPLPQPALSTNVSYSTSLPVASSPKINELHELPRPPDFLGSKTVQTSAVFGHSSPLVNRNQEVSPRNTSPLPSPKMGSPLPLPPATVRQCLSVHSSQQKAMAIHAGKLFESYQFEDKMEEVSSPPLTSILLSNMKSPDSRQDYGTRQLAAPLESPKV</sequence>
<dbReference type="PANTHER" id="PTHR34119">
    <property type="entry name" value="HYDROXYPROLINE-RICH GLYCOPROTEIN-LIKE"/>
    <property type="match status" value="1"/>
</dbReference>
<evidence type="ECO:0000313" key="2">
    <source>
        <dbReference type="EMBL" id="CAI9780579.1"/>
    </source>
</evidence>
<feature type="compositionally biased region" description="Polar residues" evidence="1">
    <location>
        <begin position="389"/>
        <end position="414"/>
    </location>
</feature>
<organism evidence="2 3">
    <name type="scientific">Fraxinus pennsylvanica</name>
    <dbReference type="NCBI Taxonomy" id="56036"/>
    <lineage>
        <taxon>Eukaryota</taxon>
        <taxon>Viridiplantae</taxon>
        <taxon>Streptophyta</taxon>
        <taxon>Embryophyta</taxon>
        <taxon>Tracheophyta</taxon>
        <taxon>Spermatophyta</taxon>
        <taxon>Magnoliopsida</taxon>
        <taxon>eudicotyledons</taxon>
        <taxon>Gunneridae</taxon>
        <taxon>Pentapetalae</taxon>
        <taxon>asterids</taxon>
        <taxon>lamiids</taxon>
        <taxon>Lamiales</taxon>
        <taxon>Oleaceae</taxon>
        <taxon>Oleeae</taxon>
        <taxon>Fraxinus</taxon>
    </lineage>
</organism>
<gene>
    <name evidence="2" type="ORF">FPE_LOCUS28009</name>
</gene>
<reference evidence="2" key="1">
    <citation type="submission" date="2023-05" db="EMBL/GenBank/DDBJ databases">
        <authorList>
            <person name="Huff M."/>
        </authorList>
    </citation>
    <scope>NUCLEOTIDE SEQUENCE</scope>
</reference>
<accession>A0AAD2E7U5</accession>
<evidence type="ECO:0000256" key="1">
    <source>
        <dbReference type="SAM" id="MobiDB-lite"/>
    </source>
</evidence>
<proteinExistence type="predicted"/>
<feature type="compositionally biased region" description="Polar residues" evidence="1">
    <location>
        <begin position="479"/>
        <end position="492"/>
    </location>
</feature>
<feature type="compositionally biased region" description="Polar residues" evidence="1">
    <location>
        <begin position="546"/>
        <end position="558"/>
    </location>
</feature>